<dbReference type="Pfam" id="PF19134">
    <property type="entry name" value="DUF5817"/>
    <property type="match status" value="1"/>
</dbReference>
<proteinExistence type="predicted"/>
<evidence type="ECO:0000256" key="1">
    <source>
        <dbReference type="SAM" id="MobiDB-lite"/>
    </source>
</evidence>
<dbReference type="Gene3D" id="3.90.820.10">
    <property type="entry name" value="Structural Genomics, Unknown Function 30-nov-00 1gh9 Mol_id"/>
    <property type="match status" value="1"/>
</dbReference>
<dbReference type="Gene3D" id="1.10.10.10">
    <property type="entry name" value="Winged helix-like DNA-binding domain superfamily/Winged helix DNA-binding domain"/>
    <property type="match status" value="1"/>
</dbReference>
<name>A0A897N7Q7_9EURY</name>
<dbReference type="InterPro" id="IPR043855">
    <property type="entry name" value="DUF5817"/>
</dbReference>
<protein>
    <submittedName>
        <fullName evidence="4">Peptidase A24A, prepilin type IV</fullName>
    </submittedName>
</protein>
<dbReference type="AlphaFoldDB" id="A0A897N7Q7"/>
<dbReference type="InterPro" id="IPR053849">
    <property type="entry name" value="DUF5817_C"/>
</dbReference>
<reference evidence="4" key="1">
    <citation type="submission" date="2020-11" db="EMBL/GenBank/DDBJ databases">
        <title>Carbohydrate-dependent, anaerobic sulfur respiration: A novel catabolism in halophilic archaea.</title>
        <authorList>
            <person name="Sorokin D.Y."/>
            <person name="Messina E."/>
            <person name="Smedile F."/>
            <person name="La Cono V."/>
            <person name="Hallsworth J.E."/>
            <person name="Yakimov M.M."/>
        </authorList>
    </citation>
    <scope>NUCLEOTIDE SEQUENCE</scope>
    <source>
        <strain evidence="4">HSR12-1</strain>
    </source>
</reference>
<accession>A0A897N7Q7</accession>
<evidence type="ECO:0000313" key="4">
    <source>
        <dbReference type="EMBL" id="QSG07213.1"/>
    </source>
</evidence>
<evidence type="ECO:0000259" key="3">
    <source>
        <dbReference type="Pfam" id="PF22798"/>
    </source>
</evidence>
<organism evidence="4 5">
    <name type="scientific">Halapricum desulfuricans</name>
    <dbReference type="NCBI Taxonomy" id="2841257"/>
    <lineage>
        <taxon>Archaea</taxon>
        <taxon>Methanobacteriati</taxon>
        <taxon>Methanobacteriota</taxon>
        <taxon>Stenosarchaea group</taxon>
        <taxon>Halobacteria</taxon>
        <taxon>Halobacteriales</taxon>
        <taxon>Haloarculaceae</taxon>
        <taxon>Halapricum</taxon>
    </lineage>
</organism>
<sequence>MYAVVGCSECSALWVVEGRPETTQCPRCGTRKRFDRLKQFVTTDDPDRAKQARAAMLAERQEMGEAFADLDDFASMAARLDEAGIDDETYLESSGVNPEAATQAGDRAEQGVGGSRSRKETVTDALVELDEPTRDAIVAYARERDITEEYVDRALEKLRRAGEITASDGVYRQL</sequence>
<feature type="region of interest" description="Disordered" evidence="1">
    <location>
        <begin position="93"/>
        <end position="120"/>
    </location>
</feature>
<evidence type="ECO:0000313" key="5">
    <source>
        <dbReference type="Proteomes" id="UP000663525"/>
    </source>
</evidence>
<dbReference type="GeneID" id="68856431"/>
<evidence type="ECO:0000259" key="2">
    <source>
        <dbReference type="Pfam" id="PF19134"/>
    </source>
</evidence>
<feature type="domain" description="DUF5817" evidence="3">
    <location>
        <begin position="120"/>
        <end position="172"/>
    </location>
</feature>
<dbReference type="EMBL" id="CP064787">
    <property type="protein sequence ID" value="QSG07213.1"/>
    <property type="molecule type" value="Genomic_DNA"/>
</dbReference>
<dbReference type="Pfam" id="PF22798">
    <property type="entry name" value="DUF5817_CT"/>
    <property type="match status" value="1"/>
</dbReference>
<dbReference type="Proteomes" id="UP000663525">
    <property type="component" value="Chromosome"/>
</dbReference>
<dbReference type="InterPro" id="IPR036388">
    <property type="entry name" value="WH-like_DNA-bd_sf"/>
</dbReference>
<dbReference type="RefSeq" id="WP_229113663.1">
    <property type="nucleotide sequence ID" value="NZ_CP064787.1"/>
</dbReference>
<feature type="domain" description="DUF5817" evidence="2">
    <location>
        <begin position="2"/>
        <end position="58"/>
    </location>
</feature>
<gene>
    <name evidence="4" type="primary">flaK2</name>
    <name evidence="4" type="ORF">HSR121_2895</name>
</gene>